<name>A0ABW2AD17_9MICO</name>
<keyword evidence="1" id="KW-0812">Transmembrane</keyword>
<evidence type="ECO:0008006" key="4">
    <source>
        <dbReference type="Google" id="ProtNLM"/>
    </source>
</evidence>
<gene>
    <name evidence="2" type="ORF">ACFQDH_05150</name>
</gene>
<keyword evidence="1" id="KW-0472">Membrane</keyword>
<feature type="transmembrane region" description="Helical" evidence="1">
    <location>
        <begin position="42"/>
        <end position="62"/>
    </location>
</feature>
<keyword evidence="3" id="KW-1185">Reference proteome</keyword>
<proteinExistence type="predicted"/>
<dbReference type="EMBL" id="JBHSWH010000001">
    <property type="protein sequence ID" value="MFC6704671.1"/>
    <property type="molecule type" value="Genomic_DNA"/>
</dbReference>
<comment type="caution">
    <text evidence="2">The sequence shown here is derived from an EMBL/GenBank/DDBJ whole genome shotgun (WGS) entry which is preliminary data.</text>
</comment>
<protein>
    <recommendedName>
        <fullName evidence="4">Integral membrane protein</fullName>
    </recommendedName>
</protein>
<feature type="transmembrane region" description="Helical" evidence="1">
    <location>
        <begin position="98"/>
        <end position="119"/>
    </location>
</feature>
<dbReference type="Proteomes" id="UP001596298">
    <property type="component" value="Unassembled WGS sequence"/>
</dbReference>
<reference evidence="3" key="1">
    <citation type="journal article" date="2019" name="Int. J. Syst. Evol. Microbiol.">
        <title>The Global Catalogue of Microorganisms (GCM) 10K type strain sequencing project: providing services to taxonomists for standard genome sequencing and annotation.</title>
        <authorList>
            <consortium name="The Broad Institute Genomics Platform"/>
            <consortium name="The Broad Institute Genome Sequencing Center for Infectious Disease"/>
            <person name="Wu L."/>
            <person name="Ma J."/>
        </authorList>
    </citation>
    <scope>NUCLEOTIDE SEQUENCE [LARGE SCALE GENOMIC DNA]</scope>
    <source>
        <strain evidence="3">CCUG 58127</strain>
    </source>
</reference>
<evidence type="ECO:0000313" key="2">
    <source>
        <dbReference type="EMBL" id="MFC6704671.1"/>
    </source>
</evidence>
<accession>A0ABW2AD17</accession>
<feature type="transmembrane region" description="Helical" evidence="1">
    <location>
        <begin position="7"/>
        <end position="30"/>
    </location>
</feature>
<evidence type="ECO:0000313" key="3">
    <source>
        <dbReference type="Proteomes" id="UP001596298"/>
    </source>
</evidence>
<dbReference type="RefSeq" id="WP_382399118.1">
    <property type="nucleotide sequence ID" value="NZ_JBHSWH010000001.1"/>
</dbReference>
<keyword evidence="1" id="KW-1133">Transmembrane helix</keyword>
<sequence>MRTLVGGALRAVVVIGSAVLSLRTVMWLVHGNDPSSDADADIGIGLVPIAVAALMAAGWAYADARRHTSSELRGWWAVAAELCGVAAALRSMDSVTDVILLGAFAVALVGLPAYVGSLLGRSHRSPVPASAHGQGQLH</sequence>
<organism evidence="2 3">
    <name type="scientific">Flexivirga alba</name>
    <dbReference type="NCBI Taxonomy" id="702742"/>
    <lineage>
        <taxon>Bacteria</taxon>
        <taxon>Bacillati</taxon>
        <taxon>Actinomycetota</taxon>
        <taxon>Actinomycetes</taxon>
        <taxon>Micrococcales</taxon>
        <taxon>Dermacoccaceae</taxon>
        <taxon>Flexivirga</taxon>
    </lineage>
</organism>
<evidence type="ECO:0000256" key="1">
    <source>
        <dbReference type="SAM" id="Phobius"/>
    </source>
</evidence>